<evidence type="ECO:0000313" key="2">
    <source>
        <dbReference type="EMBL" id="AOM83648.1"/>
    </source>
</evidence>
<organism evidence="2 3">
    <name type="scientific">Salisediminibacterium beveridgei</name>
    <dbReference type="NCBI Taxonomy" id="632773"/>
    <lineage>
        <taxon>Bacteria</taxon>
        <taxon>Bacillati</taxon>
        <taxon>Bacillota</taxon>
        <taxon>Bacilli</taxon>
        <taxon>Bacillales</taxon>
        <taxon>Bacillaceae</taxon>
        <taxon>Salisediminibacterium</taxon>
    </lineage>
</organism>
<dbReference type="KEGG" id="bbev:BBEV_2307"/>
<evidence type="ECO:0000256" key="1">
    <source>
        <dbReference type="SAM" id="Phobius"/>
    </source>
</evidence>
<gene>
    <name evidence="2" type="ORF">BBEV_2307</name>
</gene>
<evidence type="ECO:0000313" key="3">
    <source>
        <dbReference type="Proteomes" id="UP000094463"/>
    </source>
</evidence>
<keyword evidence="3" id="KW-1185">Reference proteome</keyword>
<feature type="transmembrane region" description="Helical" evidence="1">
    <location>
        <begin position="127"/>
        <end position="151"/>
    </location>
</feature>
<dbReference type="Proteomes" id="UP000094463">
    <property type="component" value="Chromosome"/>
</dbReference>
<dbReference type="PATRIC" id="fig|632773.3.peg.2411"/>
<sequence>MDTGTHVVMGFAIGGLATLDPVVGGSPQMTQAVLIGALVGSQAPDFDTVLKLKNNAVYIRNHRGVTHSVPFWFIWAALITLVLQGIIPDVNPFHLFMWTFFAVFLHVFVDIFNAYGTKAFSPFYPKWLALGVINILDPLIFLTHIGAIILWNIGFDPGYTFLTLYVFLIVYYIWRIRAQRKVYLEMESRHPDATHIFTSPTFKWRQWHLVVRTKEMMYVAESRRGEINYFEEYPFEPIPEDPIIQAAQEDDNLSAFLSFSPAYRWAVSIETHGYSVKFVDLRYRSKGFYPFIAIVRLDEDLRIKGSYTGWIYSTESLKHKLALSERAT</sequence>
<evidence type="ECO:0008006" key="4">
    <source>
        <dbReference type="Google" id="ProtNLM"/>
    </source>
</evidence>
<dbReference type="EMBL" id="CP012502">
    <property type="protein sequence ID" value="AOM83648.1"/>
    <property type="molecule type" value="Genomic_DNA"/>
</dbReference>
<dbReference type="InterPro" id="IPR053170">
    <property type="entry name" value="Transcription_regulator"/>
</dbReference>
<feature type="transmembrane region" description="Helical" evidence="1">
    <location>
        <begin position="93"/>
        <end position="115"/>
    </location>
</feature>
<reference evidence="2 3" key="1">
    <citation type="submission" date="2015-08" db="EMBL/GenBank/DDBJ databases">
        <title>The complete genome sequence of Bacillus beveridgei MLTeJB.</title>
        <authorList>
            <person name="Hanson T.E."/>
            <person name="Mesa C."/>
            <person name="Basesman S.M."/>
            <person name="Oremland R.S."/>
        </authorList>
    </citation>
    <scope>NUCLEOTIDE SEQUENCE [LARGE SCALE GENOMIC DNA]</scope>
    <source>
        <strain evidence="2 3">MLTeJB</strain>
    </source>
</reference>
<dbReference type="PANTHER" id="PTHR40031:SF1">
    <property type="entry name" value="MEMBRANE-BOUND METAL-DEPENDENT HYDROLASE"/>
    <property type="match status" value="1"/>
</dbReference>
<protein>
    <recommendedName>
        <fullName evidence="4">Inner membrane protein</fullName>
    </recommendedName>
</protein>
<dbReference type="RefSeq" id="WP_069365608.1">
    <property type="nucleotide sequence ID" value="NZ_CP012502.1"/>
</dbReference>
<proteinExistence type="predicted"/>
<feature type="transmembrane region" description="Helical" evidence="1">
    <location>
        <begin position="69"/>
        <end position="87"/>
    </location>
</feature>
<dbReference type="InterPro" id="IPR007404">
    <property type="entry name" value="YdjM-like"/>
</dbReference>
<keyword evidence="1" id="KW-0472">Membrane</keyword>
<keyword evidence="1" id="KW-0812">Transmembrane</keyword>
<dbReference type="Pfam" id="PF04307">
    <property type="entry name" value="YdjM"/>
    <property type="match status" value="1"/>
</dbReference>
<keyword evidence="1" id="KW-1133">Transmembrane helix</keyword>
<dbReference type="AlphaFoldDB" id="A0A1D7QXH5"/>
<dbReference type="STRING" id="632773.BBEV_2307"/>
<feature type="transmembrane region" description="Helical" evidence="1">
    <location>
        <begin position="157"/>
        <end position="174"/>
    </location>
</feature>
<name>A0A1D7QXH5_9BACI</name>
<accession>A0A1D7QXH5</accession>
<dbReference type="PANTHER" id="PTHR40031">
    <property type="entry name" value="HYPOTHETICAL MEMBRANE SPANNING PROTEIN"/>
    <property type="match status" value="1"/>
</dbReference>
<dbReference type="OrthoDB" id="110250at2"/>